<dbReference type="Proteomes" id="UP000605568">
    <property type="component" value="Unassembled WGS sequence"/>
</dbReference>
<gene>
    <name evidence="1" type="ORF">GCM10017774_41480</name>
</gene>
<comment type="caution">
    <text evidence="1">The sequence shown here is derived from an EMBL/GenBank/DDBJ whole genome shotgun (WGS) entry which is preliminary data.</text>
</comment>
<sequence length="115" mass="12091">MASLHSARLLSIQPVLGAPIACTLTGNEQVERVSEWRELLGGAQPEGVTNGLRWKLPTALAGQAAELAAAEQRCCSFFDFTLHFAAGELIFEAHAPKEAADLFLDVFGAPAGAGV</sequence>
<proteinExistence type="predicted"/>
<organism evidence="1 2">
    <name type="scientific">Lentzea cavernae</name>
    <dbReference type="NCBI Taxonomy" id="2020703"/>
    <lineage>
        <taxon>Bacteria</taxon>
        <taxon>Bacillati</taxon>
        <taxon>Actinomycetota</taxon>
        <taxon>Actinomycetes</taxon>
        <taxon>Pseudonocardiales</taxon>
        <taxon>Pseudonocardiaceae</taxon>
        <taxon>Lentzea</taxon>
    </lineage>
</organism>
<evidence type="ECO:0000313" key="2">
    <source>
        <dbReference type="Proteomes" id="UP000605568"/>
    </source>
</evidence>
<evidence type="ECO:0000313" key="1">
    <source>
        <dbReference type="EMBL" id="GHH43622.1"/>
    </source>
</evidence>
<dbReference type="EMBL" id="BNAR01000006">
    <property type="protein sequence ID" value="GHH43622.1"/>
    <property type="molecule type" value="Genomic_DNA"/>
</dbReference>
<protein>
    <submittedName>
        <fullName evidence="1">Uncharacterized protein</fullName>
    </submittedName>
</protein>
<keyword evidence="2" id="KW-1185">Reference proteome</keyword>
<accession>A0ABQ3MF91</accession>
<reference evidence="2" key="1">
    <citation type="journal article" date="2019" name="Int. J. Syst. Evol. Microbiol.">
        <title>The Global Catalogue of Microorganisms (GCM) 10K type strain sequencing project: providing services to taxonomists for standard genome sequencing and annotation.</title>
        <authorList>
            <consortium name="The Broad Institute Genomics Platform"/>
            <consortium name="The Broad Institute Genome Sequencing Center for Infectious Disease"/>
            <person name="Wu L."/>
            <person name="Ma J."/>
        </authorList>
    </citation>
    <scope>NUCLEOTIDE SEQUENCE [LARGE SCALE GENOMIC DNA]</scope>
    <source>
        <strain evidence="2">CGMCC 4.7367</strain>
    </source>
</reference>
<name>A0ABQ3MF91_9PSEU</name>